<keyword evidence="3" id="KW-1185">Reference proteome</keyword>
<dbReference type="Pfam" id="PF00144">
    <property type="entry name" value="Beta-lactamase"/>
    <property type="match status" value="1"/>
</dbReference>
<feature type="domain" description="Beta-lactamase-related" evidence="1">
    <location>
        <begin position="28"/>
        <end position="374"/>
    </location>
</feature>
<sequence length="382" mass="40554">MRHTDVVLSGHAQHGYGAVADVFRENFSVRGDTGAACSIYVDGQHVVELWGGDTGRGTWTSETRSVLFSVSKGITTICLLMAVEEGALALDSLVTDYWPEYGSGGKAATTVRDVLAHRAGLIAPAERVTLSGLQAWTPVVDLLARQVPMWEPGTAFAYHAITFGYLAGEILRRATGKRPAQWLQDRIASPLHLRAGFGADPTDADFAFQGEQLATAADTTGPGPSEADVLLLDRVLGMNGAYDGLRLFDSANRPDFLAAEIPAADFVSSAGALARIYAATVGEVDGVRLLQPETLRDAIRPVSFGAPLVGPDEGLRWGTGFMIDNRARRMAGEGSFGHDGAGGHLGFARLEGRVSFAYQTIRPGGVPDERAELLSAALRACL</sequence>
<organism evidence="2 3">
    <name type="scientific">Frondihabitans sucicola</name>
    <dbReference type="NCBI Taxonomy" id="1268041"/>
    <lineage>
        <taxon>Bacteria</taxon>
        <taxon>Bacillati</taxon>
        <taxon>Actinomycetota</taxon>
        <taxon>Actinomycetes</taxon>
        <taxon>Micrococcales</taxon>
        <taxon>Microbacteriaceae</taxon>
        <taxon>Frondihabitans</taxon>
    </lineage>
</organism>
<dbReference type="InterPro" id="IPR052907">
    <property type="entry name" value="Beta-lactamase/esterase"/>
</dbReference>
<proteinExistence type="predicted"/>
<dbReference type="Proteomes" id="UP001321486">
    <property type="component" value="Chromosome"/>
</dbReference>
<dbReference type="PANTHER" id="PTHR43319">
    <property type="entry name" value="BETA-LACTAMASE-RELATED"/>
    <property type="match status" value="1"/>
</dbReference>
<dbReference type="RefSeq" id="WP_286345767.1">
    <property type="nucleotide sequence ID" value="NZ_AP027732.1"/>
</dbReference>
<protein>
    <submittedName>
        <fullName evidence="2">Esterase</fullName>
    </submittedName>
</protein>
<accession>A0ABM8GKD9</accession>
<dbReference type="InterPro" id="IPR012338">
    <property type="entry name" value="Beta-lactam/transpept-like"/>
</dbReference>
<name>A0ABM8GKD9_9MICO</name>
<evidence type="ECO:0000313" key="2">
    <source>
        <dbReference type="EMBL" id="BDZ48859.1"/>
    </source>
</evidence>
<dbReference type="InterPro" id="IPR001466">
    <property type="entry name" value="Beta-lactam-related"/>
</dbReference>
<gene>
    <name evidence="2" type="ORF">GCM10025867_11000</name>
</gene>
<evidence type="ECO:0000259" key="1">
    <source>
        <dbReference type="Pfam" id="PF00144"/>
    </source>
</evidence>
<reference evidence="3" key="1">
    <citation type="journal article" date="2019" name="Int. J. Syst. Evol. Microbiol.">
        <title>The Global Catalogue of Microorganisms (GCM) 10K type strain sequencing project: providing services to taxonomists for standard genome sequencing and annotation.</title>
        <authorList>
            <consortium name="The Broad Institute Genomics Platform"/>
            <consortium name="The Broad Institute Genome Sequencing Center for Infectious Disease"/>
            <person name="Wu L."/>
            <person name="Ma J."/>
        </authorList>
    </citation>
    <scope>NUCLEOTIDE SEQUENCE [LARGE SCALE GENOMIC DNA]</scope>
    <source>
        <strain evidence="3">NBRC 108728</strain>
    </source>
</reference>
<dbReference type="SUPFAM" id="SSF56601">
    <property type="entry name" value="beta-lactamase/transpeptidase-like"/>
    <property type="match status" value="1"/>
</dbReference>
<dbReference type="EMBL" id="AP027732">
    <property type="protein sequence ID" value="BDZ48859.1"/>
    <property type="molecule type" value="Genomic_DNA"/>
</dbReference>
<dbReference type="PANTHER" id="PTHR43319:SF3">
    <property type="entry name" value="BETA-LACTAMASE-RELATED DOMAIN-CONTAINING PROTEIN"/>
    <property type="match status" value="1"/>
</dbReference>
<evidence type="ECO:0000313" key="3">
    <source>
        <dbReference type="Proteomes" id="UP001321486"/>
    </source>
</evidence>
<dbReference type="Gene3D" id="3.40.710.10">
    <property type="entry name" value="DD-peptidase/beta-lactamase superfamily"/>
    <property type="match status" value="1"/>
</dbReference>